<evidence type="ECO:0000313" key="9">
    <source>
        <dbReference type="Proteomes" id="UP000070422"/>
    </source>
</evidence>
<evidence type="ECO:0000313" key="8">
    <source>
        <dbReference type="EMBL" id="KXB37721.1"/>
    </source>
</evidence>
<dbReference type="PATRIC" id="fig|87541.4.peg.441"/>
<dbReference type="RefSeq" id="WP_231723619.1">
    <property type="nucleotide sequence ID" value="NZ_JASOZP010000001.1"/>
</dbReference>
<feature type="transmembrane region" description="Helical" evidence="7">
    <location>
        <begin position="255"/>
        <end position="275"/>
    </location>
</feature>
<proteinExistence type="inferred from homology"/>
<evidence type="ECO:0000256" key="5">
    <source>
        <dbReference type="ARBA" id="ARBA00022989"/>
    </source>
</evidence>
<keyword evidence="3" id="KW-0813">Transport</keyword>
<dbReference type="GO" id="GO:0022857">
    <property type="term" value="F:transmembrane transporter activity"/>
    <property type="evidence" value="ECO:0007669"/>
    <property type="project" value="InterPro"/>
</dbReference>
<keyword evidence="6 7" id="KW-0472">Membrane</keyword>
<feature type="transmembrane region" description="Helical" evidence="7">
    <location>
        <begin position="174"/>
        <end position="199"/>
    </location>
</feature>
<keyword evidence="4 7" id="KW-0812">Transmembrane</keyword>
<feature type="transmembrane region" description="Helical" evidence="7">
    <location>
        <begin position="220"/>
        <end position="243"/>
    </location>
</feature>
<comment type="subcellular location">
    <subcellularLocation>
        <location evidence="1">Cell membrane</location>
        <topology evidence="1">Multi-pass membrane protein</topology>
    </subcellularLocation>
</comment>
<feature type="transmembrane region" description="Helical" evidence="7">
    <location>
        <begin position="102"/>
        <end position="125"/>
    </location>
</feature>
<dbReference type="PANTHER" id="PTHR23514">
    <property type="entry name" value="BYPASS OF STOP CODON PROTEIN 6"/>
    <property type="match status" value="1"/>
</dbReference>
<protein>
    <submittedName>
        <fullName evidence="8">Transporter, major facilitator family protein</fullName>
    </submittedName>
</protein>
<dbReference type="Proteomes" id="UP000070422">
    <property type="component" value="Unassembled WGS sequence"/>
</dbReference>
<dbReference type="InterPro" id="IPR051788">
    <property type="entry name" value="MFS_Transporter"/>
</dbReference>
<feature type="transmembrane region" description="Helical" evidence="7">
    <location>
        <begin position="47"/>
        <end position="69"/>
    </location>
</feature>
<dbReference type="InterPro" id="IPR011701">
    <property type="entry name" value="MFS"/>
</dbReference>
<organism evidence="8 9">
    <name type="scientific">Aerococcus christensenii</name>
    <dbReference type="NCBI Taxonomy" id="87541"/>
    <lineage>
        <taxon>Bacteria</taxon>
        <taxon>Bacillati</taxon>
        <taxon>Bacillota</taxon>
        <taxon>Bacilli</taxon>
        <taxon>Lactobacillales</taxon>
        <taxon>Aerococcaceae</taxon>
        <taxon>Aerococcus</taxon>
    </lineage>
</organism>
<evidence type="ECO:0000256" key="7">
    <source>
        <dbReference type="SAM" id="Phobius"/>
    </source>
</evidence>
<dbReference type="EMBL" id="LSCQ01000020">
    <property type="protein sequence ID" value="KXB37721.1"/>
    <property type="molecule type" value="Genomic_DNA"/>
</dbReference>
<evidence type="ECO:0000256" key="3">
    <source>
        <dbReference type="ARBA" id="ARBA00022448"/>
    </source>
</evidence>
<evidence type="ECO:0000256" key="4">
    <source>
        <dbReference type="ARBA" id="ARBA00022692"/>
    </source>
</evidence>
<evidence type="ECO:0000256" key="1">
    <source>
        <dbReference type="ARBA" id="ARBA00004651"/>
    </source>
</evidence>
<reference evidence="8 9" key="1">
    <citation type="submission" date="2016-01" db="EMBL/GenBank/DDBJ databases">
        <authorList>
            <person name="Oliw E.H."/>
        </authorList>
    </citation>
    <scope>NUCLEOTIDE SEQUENCE [LARGE SCALE GENOMIC DNA]</scope>
    <source>
        <strain evidence="8 9">KA00635</strain>
    </source>
</reference>
<comment type="caution">
    <text evidence="8">The sequence shown here is derived from an EMBL/GenBank/DDBJ whole genome shotgun (WGS) entry which is preliminary data.</text>
</comment>
<name>A0A133Y3G8_9LACT</name>
<comment type="similarity">
    <text evidence="2">Belongs to the major facilitator superfamily.</text>
</comment>
<dbReference type="PANTHER" id="PTHR23514:SF3">
    <property type="entry name" value="BYPASS OF STOP CODON PROTEIN 6"/>
    <property type="match status" value="1"/>
</dbReference>
<dbReference type="Pfam" id="PF07690">
    <property type="entry name" value="MFS_1"/>
    <property type="match status" value="1"/>
</dbReference>
<dbReference type="GO" id="GO:0005886">
    <property type="term" value="C:plasma membrane"/>
    <property type="evidence" value="ECO:0007669"/>
    <property type="project" value="UniProtKB-SubCell"/>
</dbReference>
<feature type="transmembrane region" description="Helical" evidence="7">
    <location>
        <begin position="76"/>
        <end position="96"/>
    </location>
</feature>
<keyword evidence="5 7" id="KW-1133">Transmembrane helix</keyword>
<feature type="transmembrane region" description="Helical" evidence="7">
    <location>
        <begin position="16"/>
        <end position="35"/>
    </location>
</feature>
<dbReference type="AlphaFoldDB" id="A0A133Y3G8"/>
<dbReference type="SUPFAM" id="SSF103473">
    <property type="entry name" value="MFS general substrate transporter"/>
    <property type="match status" value="1"/>
</dbReference>
<feature type="transmembrane region" description="Helical" evidence="7">
    <location>
        <begin position="146"/>
        <end position="168"/>
    </location>
</feature>
<sequence>MRTHQATYETTMKASFLAYIVQGIVNNFTPLLFIAFNQHYGIPLEQITLLITVNFTLQLIMDIGSTAFVTRIGYRASLLLANNMAAIGMVLLAILPNFLSNTYLGILIVSCFYSIGGELNEVIVSPLVETTPSKNKKQAMSLLHSFYCWGYVCWGYVGVVLLSTFFMAVFGTEFWPTLAILWSLVPLVNAYLFTFVPIAPLIPEGERGLSFKELLSRKMFYILFIMMFAAGASEIAVAQWASLFAEKGLDISKTLGDLCGPMIFALFMGTSRLLYGKYGNKIDFDKYMLASASLCILSYLLIGLVPHPLVGLLGCALCGFSVGIFWSGTYSTSASVISNGGTLRLLALAGDIDGFMTAKMGGVCASDFFVPSSFQLLS</sequence>
<feature type="transmembrane region" description="Helical" evidence="7">
    <location>
        <begin position="287"/>
        <end position="305"/>
    </location>
</feature>
<dbReference type="Gene3D" id="1.20.1250.20">
    <property type="entry name" value="MFS general substrate transporter like domains"/>
    <property type="match status" value="1"/>
</dbReference>
<evidence type="ECO:0000256" key="2">
    <source>
        <dbReference type="ARBA" id="ARBA00008335"/>
    </source>
</evidence>
<gene>
    <name evidence="8" type="ORF">HMPREF3187_00437</name>
</gene>
<feature type="transmembrane region" description="Helical" evidence="7">
    <location>
        <begin position="311"/>
        <end position="330"/>
    </location>
</feature>
<accession>A0A133Y3G8</accession>
<evidence type="ECO:0000256" key="6">
    <source>
        <dbReference type="ARBA" id="ARBA00023136"/>
    </source>
</evidence>
<dbReference type="InterPro" id="IPR036259">
    <property type="entry name" value="MFS_trans_sf"/>
</dbReference>